<dbReference type="EMBL" id="JARJLG010000053">
    <property type="protein sequence ID" value="KAJ7758974.1"/>
    <property type="molecule type" value="Genomic_DNA"/>
</dbReference>
<evidence type="ECO:0000256" key="1">
    <source>
        <dbReference type="SAM" id="MobiDB-lite"/>
    </source>
</evidence>
<reference evidence="2" key="1">
    <citation type="submission" date="2023-03" db="EMBL/GenBank/DDBJ databases">
        <title>Massive genome expansion in bonnet fungi (Mycena s.s.) driven by repeated elements and novel gene families across ecological guilds.</title>
        <authorList>
            <consortium name="Lawrence Berkeley National Laboratory"/>
            <person name="Harder C.B."/>
            <person name="Miyauchi S."/>
            <person name="Viragh M."/>
            <person name="Kuo A."/>
            <person name="Thoen E."/>
            <person name="Andreopoulos B."/>
            <person name="Lu D."/>
            <person name="Skrede I."/>
            <person name="Drula E."/>
            <person name="Henrissat B."/>
            <person name="Morin E."/>
            <person name="Kohler A."/>
            <person name="Barry K."/>
            <person name="LaButti K."/>
            <person name="Morin E."/>
            <person name="Salamov A."/>
            <person name="Lipzen A."/>
            <person name="Mereny Z."/>
            <person name="Hegedus B."/>
            <person name="Baldrian P."/>
            <person name="Stursova M."/>
            <person name="Weitz H."/>
            <person name="Taylor A."/>
            <person name="Grigoriev I.V."/>
            <person name="Nagy L.G."/>
            <person name="Martin F."/>
            <person name="Kauserud H."/>
        </authorList>
    </citation>
    <scope>NUCLEOTIDE SEQUENCE</scope>
    <source>
        <strain evidence="2">CBHHK188m</strain>
    </source>
</reference>
<gene>
    <name evidence="2" type="ORF">DFH07DRAFT_772310</name>
</gene>
<dbReference type="Proteomes" id="UP001215280">
    <property type="component" value="Unassembled WGS sequence"/>
</dbReference>
<feature type="region of interest" description="Disordered" evidence="1">
    <location>
        <begin position="134"/>
        <end position="154"/>
    </location>
</feature>
<feature type="compositionally biased region" description="Basic and acidic residues" evidence="1">
    <location>
        <begin position="141"/>
        <end position="154"/>
    </location>
</feature>
<dbReference type="AlphaFoldDB" id="A0AAD7NFM5"/>
<sequence length="246" mass="27456">MARLGDPQKHKPALMAITGLVWQFIKSMRGRSGAQESHLLPWAQGLLLLTVRYVDNPQELPLLGKVPGLFMIVIGEFYGTQRWESWTETWPQHGRENWVEMWEEPTGHDTSVESAGSTELLLVRVQAECVPSEAQGVAAKPRPDNQVSRERQDRAQSNCAMPALQPADGIFIAPHHEVGIVCVTIRLQCIARLEIRSRGFSGYKAIVVHLSDGLSKDCLKLFWGVQLQRLSQNSAVADIHFEVGSI</sequence>
<organism evidence="2 3">
    <name type="scientific">Mycena maculata</name>
    <dbReference type="NCBI Taxonomy" id="230809"/>
    <lineage>
        <taxon>Eukaryota</taxon>
        <taxon>Fungi</taxon>
        <taxon>Dikarya</taxon>
        <taxon>Basidiomycota</taxon>
        <taxon>Agaricomycotina</taxon>
        <taxon>Agaricomycetes</taxon>
        <taxon>Agaricomycetidae</taxon>
        <taxon>Agaricales</taxon>
        <taxon>Marasmiineae</taxon>
        <taxon>Mycenaceae</taxon>
        <taxon>Mycena</taxon>
    </lineage>
</organism>
<proteinExistence type="predicted"/>
<comment type="caution">
    <text evidence="2">The sequence shown here is derived from an EMBL/GenBank/DDBJ whole genome shotgun (WGS) entry which is preliminary data.</text>
</comment>
<protein>
    <submittedName>
        <fullName evidence="2">Uncharacterized protein</fullName>
    </submittedName>
</protein>
<name>A0AAD7NFM5_9AGAR</name>
<keyword evidence="3" id="KW-1185">Reference proteome</keyword>
<evidence type="ECO:0000313" key="3">
    <source>
        <dbReference type="Proteomes" id="UP001215280"/>
    </source>
</evidence>
<accession>A0AAD7NFM5</accession>
<evidence type="ECO:0000313" key="2">
    <source>
        <dbReference type="EMBL" id="KAJ7758974.1"/>
    </source>
</evidence>